<accession>A0AAJ8BAG0</accession>
<dbReference type="PANTHER" id="PTHR46957">
    <property type="entry name" value="CYTOKINE RECEPTOR"/>
    <property type="match status" value="1"/>
</dbReference>
<evidence type="ECO:0000256" key="3">
    <source>
        <dbReference type="ARBA" id="ARBA00022692"/>
    </source>
</evidence>
<feature type="domain" description="Fibronectin type-III" evidence="17">
    <location>
        <begin position="307"/>
        <end position="394"/>
    </location>
</feature>
<keyword evidence="3 13" id="KW-0812">Transmembrane</keyword>
<feature type="domain" description="Fibronectin type-III" evidence="17">
    <location>
        <begin position="655"/>
        <end position="742"/>
    </location>
</feature>
<dbReference type="InterPro" id="IPR000242">
    <property type="entry name" value="PTP_cat"/>
</dbReference>
<dbReference type="InterPro" id="IPR003595">
    <property type="entry name" value="Tyr_Pase_cat"/>
</dbReference>
<evidence type="ECO:0000259" key="16">
    <source>
        <dbReference type="PROSITE" id="PS50056"/>
    </source>
</evidence>
<evidence type="ECO:0000313" key="19">
    <source>
        <dbReference type="RefSeq" id="XP_050929420.1"/>
    </source>
</evidence>
<keyword evidence="8 13" id="KW-1133">Transmembrane helix</keyword>
<feature type="domain" description="Fibronectin type-III" evidence="17">
    <location>
        <begin position="1000"/>
        <end position="1088"/>
    </location>
</feature>
<evidence type="ECO:0000256" key="6">
    <source>
        <dbReference type="ARBA" id="ARBA00022801"/>
    </source>
</evidence>
<evidence type="ECO:0000256" key="1">
    <source>
        <dbReference type="ARBA" id="ARBA00004479"/>
    </source>
</evidence>
<evidence type="ECO:0000256" key="4">
    <source>
        <dbReference type="ARBA" id="ARBA00022729"/>
    </source>
</evidence>
<keyword evidence="5" id="KW-0677">Repeat</keyword>
<dbReference type="PRINTS" id="PR00700">
    <property type="entry name" value="PRTYPHPHTASE"/>
</dbReference>
<feature type="domain" description="Fibronectin type-III" evidence="17">
    <location>
        <begin position="1089"/>
        <end position="1180"/>
    </location>
</feature>
<evidence type="ECO:0000256" key="13">
    <source>
        <dbReference type="SAM" id="Phobius"/>
    </source>
</evidence>
<dbReference type="InterPro" id="IPR036116">
    <property type="entry name" value="FN3_sf"/>
</dbReference>
<evidence type="ECO:0000256" key="10">
    <source>
        <dbReference type="ARBA" id="ARBA00023180"/>
    </source>
</evidence>
<feature type="domain" description="Fibronectin type-III" evidence="17">
    <location>
        <begin position="2050"/>
        <end position="2142"/>
    </location>
</feature>
<dbReference type="InterPro" id="IPR041201">
    <property type="entry name" value="PTPRJ_TM"/>
</dbReference>
<dbReference type="EC" id="3.1.3.48" evidence="2"/>
<reference evidence="19 20" key="1">
    <citation type="submission" date="2025-04" db="UniProtKB">
        <authorList>
            <consortium name="RefSeq"/>
        </authorList>
    </citation>
    <scope>IDENTIFICATION</scope>
    <source>
        <tissue evidence="19 20">Brain</tissue>
    </source>
</reference>
<dbReference type="Pfam" id="PF00102">
    <property type="entry name" value="Y_phosphatase"/>
    <property type="match status" value="1"/>
</dbReference>
<keyword evidence="7" id="KW-0904">Protein phosphatase</keyword>
<dbReference type="GO" id="GO:0004725">
    <property type="term" value="F:protein tyrosine phosphatase activity"/>
    <property type="evidence" value="ECO:0007669"/>
    <property type="project" value="UniProtKB-EC"/>
</dbReference>
<dbReference type="PROSITE" id="PS50055">
    <property type="entry name" value="TYR_PHOSPHATASE_PTP"/>
    <property type="match status" value="1"/>
</dbReference>
<gene>
    <name evidence="19 20" type="primary">LOC108875356</name>
</gene>
<dbReference type="PROSITE" id="PS00383">
    <property type="entry name" value="TYR_PHOSPHATASE_1"/>
    <property type="match status" value="1"/>
</dbReference>
<dbReference type="GO" id="GO:0016020">
    <property type="term" value="C:membrane"/>
    <property type="evidence" value="ECO:0007669"/>
    <property type="project" value="UniProtKB-SubCell"/>
</dbReference>
<feature type="domain" description="Fibronectin type-III" evidence="17">
    <location>
        <begin position="829"/>
        <end position="916"/>
    </location>
</feature>
<dbReference type="InterPro" id="IPR000387">
    <property type="entry name" value="Tyr_Pase_dom"/>
</dbReference>
<comment type="subcellular location">
    <subcellularLocation>
        <location evidence="1">Membrane</location>
        <topology evidence="1">Single-pass type I membrane protein</topology>
    </subcellularLocation>
</comment>
<dbReference type="GO" id="GO:0043235">
    <property type="term" value="C:receptor complex"/>
    <property type="evidence" value="ECO:0007669"/>
    <property type="project" value="TreeGrafter"/>
</dbReference>
<dbReference type="Gene3D" id="3.90.190.10">
    <property type="entry name" value="Protein tyrosine phosphatase superfamily"/>
    <property type="match status" value="1"/>
</dbReference>
<evidence type="ECO:0000313" key="20">
    <source>
        <dbReference type="RefSeq" id="XP_050929421.1"/>
    </source>
</evidence>
<dbReference type="CDD" id="cd00063">
    <property type="entry name" value="FN3"/>
    <property type="match status" value="19"/>
</dbReference>
<dbReference type="FunFam" id="3.90.190.10:FF:000009">
    <property type="entry name" value="Receptor-type tyrosine-protein phosphatase beta"/>
    <property type="match status" value="1"/>
</dbReference>
<feature type="domain" description="Fibronectin type-III" evidence="17">
    <location>
        <begin position="1357"/>
        <end position="1444"/>
    </location>
</feature>
<feature type="domain" description="Fibronectin type-III" evidence="17">
    <location>
        <begin position="569"/>
        <end position="654"/>
    </location>
</feature>
<dbReference type="SUPFAM" id="SSF52799">
    <property type="entry name" value="(Phosphotyrosine protein) phosphatases II"/>
    <property type="match status" value="1"/>
</dbReference>
<feature type="domain" description="Fibronectin type-III" evidence="17">
    <location>
        <begin position="743"/>
        <end position="828"/>
    </location>
</feature>
<keyword evidence="19 20" id="KW-0675">Receptor</keyword>
<dbReference type="InterPro" id="IPR003961">
    <property type="entry name" value="FN3_dom"/>
</dbReference>
<feature type="domain" description="Tyrosine-protein phosphatase" evidence="15">
    <location>
        <begin position="2453"/>
        <end position="2710"/>
    </location>
</feature>
<name>A0AAJ8BAG0_LATCA</name>
<dbReference type="RefSeq" id="XP_050929421.1">
    <property type="nucleotide sequence ID" value="XM_051073464.1"/>
</dbReference>
<keyword evidence="9 13" id="KW-0472">Membrane</keyword>
<comment type="catalytic activity">
    <reaction evidence="12">
        <text>O-phospho-L-tyrosyl-[protein] + H2O = L-tyrosyl-[protein] + phosphate</text>
        <dbReference type="Rhea" id="RHEA:10684"/>
        <dbReference type="Rhea" id="RHEA-COMP:10136"/>
        <dbReference type="Rhea" id="RHEA-COMP:20101"/>
        <dbReference type="ChEBI" id="CHEBI:15377"/>
        <dbReference type="ChEBI" id="CHEBI:43474"/>
        <dbReference type="ChEBI" id="CHEBI:46858"/>
        <dbReference type="ChEBI" id="CHEBI:61978"/>
        <dbReference type="EC" id="3.1.3.48"/>
    </reaction>
</comment>
<dbReference type="PROSITE" id="PS50853">
    <property type="entry name" value="FN3"/>
    <property type="match status" value="18"/>
</dbReference>
<feature type="domain" description="Fibronectin type-III" evidence="17">
    <location>
        <begin position="481"/>
        <end position="568"/>
    </location>
</feature>
<dbReference type="Gene3D" id="2.60.40.10">
    <property type="entry name" value="Immunoglobulins"/>
    <property type="match status" value="22"/>
</dbReference>
<evidence type="ECO:0000256" key="2">
    <source>
        <dbReference type="ARBA" id="ARBA00013064"/>
    </source>
</evidence>
<feature type="domain" description="Fibronectin type-III" evidence="17">
    <location>
        <begin position="1874"/>
        <end position="1967"/>
    </location>
</feature>
<evidence type="ECO:0000256" key="12">
    <source>
        <dbReference type="ARBA" id="ARBA00051722"/>
    </source>
</evidence>
<keyword evidence="6" id="KW-0378">Hydrolase</keyword>
<dbReference type="GeneID" id="108875356"/>
<feature type="domain" description="Fibronectin type-III" evidence="17">
    <location>
        <begin position="1445"/>
        <end position="1533"/>
    </location>
</feature>
<feature type="transmembrane region" description="Helical" evidence="13">
    <location>
        <begin position="2385"/>
        <end position="2412"/>
    </location>
</feature>
<feature type="domain" description="Fibronectin type-III" evidence="17">
    <location>
        <begin position="128"/>
        <end position="219"/>
    </location>
</feature>
<feature type="domain" description="Fibronectin type-III" evidence="17">
    <location>
        <begin position="1702"/>
        <end position="1789"/>
    </location>
</feature>
<proteinExistence type="inferred from homology"/>
<feature type="domain" description="Fibronectin type-III" evidence="17">
    <location>
        <begin position="220"/>
        <end position="306"/>
    </location>
</feature>
<feature type="domain" description="Fibronectin type-III" evidence="17">
    <location>
        <begin position="917"/>
        <end position="998"/>
    </location>
</feature>
<dbReference type="SMART" id="SM00404">
    <property type="entry name" value="PTPc_motif"/>
    <property type="match status" value="1"/>
</dbReference>
<evidence type="ECO:0000256" key="9">
    <source>
        <dbReference type="ARBA" id="ARBA00023136"/>
    </source>
</evidence>
<keyword evidence="4 14" id="KW-0732">Signal</keyword>
<evidence type="ECO:0000313" key="18">
    <source>
        <dbReference type="Proteomes" id="UP000694890"/>
    </source>
</evidence>
<feature type="signal peptide" evidence="14">
    <location>
        <begin position="1"/>
        <end position="19"/>
    </location>
</feature>
<dbReference type="SMART" id="SM00194">
    <property type="entry name" value="PTPc"/>
    <property type="match status" value="1"/>
</dbReference>
<evidence type="ECO:0000256" key="8">
    <source>
        <dbReference type="ARBA" id="ARBA00022989"/>
    </source>
</evidence>
<feature type="domain" description="Fibronectin type-III" evidence="17">
    <location>
        <begin position="395"/>
        <end position="480"/>
    </location>
</feature>
<dbReference type="InterPro" id="IPR029021">
    <property type="entry name" value="Prot-tyrosine_phosphatase-like"/>
</dbReference>
<comment type="similarity">
    <text evidence="11">Belongs to the protein-tyrosine phosphatase family. Receptor class 3 subfamily.</text>
</comment>
<evidence type="ECO:0000259" key="15">
    <source>
        <dbReference type="PROSITE" id="PS50055"/>
    </source>
</evidence>
<dbReference type="RefSeq" id="XP_050929420.1">
    <property type="nucleotide sequence ID" value="XM_051073463.1"/>
</dbReference>
<feature type="domain" description="Fibronectin type-III" evidence="17">
    <location>
        <begin position="1265"/>
        <end position="1356"/>
    </location>
</feature>
<evidence type="ECO:0000256" key="5">
    <source>
        <dbReference type="ARBA" id="ARBA00022737"/>
    </source>
</evidence>
<dbReference type="SUPFAM" id="SSF49265">
    <property type="entry name" value="Fibronectin type III"/>
    <property type="match status" value="14"/>
</dbReference>
<dbReference type="Pfam" id="PF18861">
    <property type="entry name" value="PTP_tm"/>
    <property type="match status" value="1"/>
</dbReference>
<dbReference type="Pfam" id="PF00041">
    <property type="entry name" value="fn3"/>
    <property type="match status" value="22"/>
</dbReference>
<dbReference type="InterPro" id="IPR013783">
    <property type="entry name" value="Ig-like_fold"/>
</dbReference>
<dbReference type="InterPro" id="IPR016130">
    <property type="entry name" value="Tyr_Pase_AS"/>
</dbReference>
<keyword evidence="10" id="KW-0325">Glycoprotein</keyword>
<organism evidence="18 19">
    <name type="scientific">Lates calcarifer</name>
    <name type="common">Barramundi</name>
    <name type="synonym">Holocentrus calcarifer</name>
    <dbReference type="NCBI Taxonomy" id="8187"/>
    <lineage>
        <taxon>Eukaryota</taxon>
        <taxon>Metazoa</taxon>
        <taxon>Chordata</taxon>
        <taxon>Craniata</taxon>
        <taxon>Vertebrata</taxon>
        <taxon>Euteleostomi</taxon>
        <taxon>Actinopterygii</taxon>
        <taxon>Neopterygii</taxon>
        <taxon>Teleostei</taxon>
        <taxon>Neoteleostei</taxon>
        <taxon>Acanthomorphata</taxon>
        <taxon>Carangaria</taxon>
        <taxon>Carangaria incertae sedis</taxon>
        <taxon>Centropomidae</taxon>
        <taxon>Lates</taxon>
    </lineage>
</organism>
<evidence type="ECO:0000256" key="7">
    <source>
        <dbReference type="ARBA" id="ARBA00022912"/>
    </source>
</evidence>
<dbReference type="PROSITE" id="PS50056">
    <property type="entry name" value="TYR_PHOSPHATASE_2"/>
    <property type="match status" value="1"/>
</dbReference>
<dbReference type="GO" id="GO:0032502">
    <property type="term" value="P:developmental process"/>
    <property type="evidence" value="ECO:0007669"/>
    <property type="project" value="UniProtKB-ARBA"/>
</dbReference>
<dbReference type="PANTHER" id="PTHR46957:SF5">
    <property type="entry name" value="PROTEIN-TYROSINE-PHOSPHATASE"/>
    <property type="match status" value="1"/>
</dbReference>
<dbReference type="Proteomes" id="UP000694890">
    <property type="component" value="Linkage group LG10"/>
</dbReference>
<sequence>MKPLLRLSVSLWTVLVFSALLMNSHVEVAGTTQPSTASTATTAPTTATTAATAATTAATAATATASTATTTAATATASTTAATATATTTATPTATAITLTAATAAATTTATTTTTTETVSPISSTTVKPEDIRNLTVTNFTTSSVTLSWIKPERNSSSYSIIVQWTDGKLNQIVDSSKTSVTISNLTAGVQYTITVTAVAGDNRTVGQSVAVSQYTKPEVVCCFNITGITTSSLFVMWTEPKGERSFYRVQWTNGSSEQSVIAHETKMNVTGLTAGVKYSFTVISVAGDNKTESDTAEIFHYTKPEEVRNLSVTNFTTSSVSLNWTEPEGNSSFYRVQWTDGKFSLTDNVSETSLTISNLTAGVQYEVTVTAVAGDHHTVGQSVAVSQYTKPEEVRNLSVTNFTTSSVSLNWTEPEGNSSFYRVQWTDGKFSLTDNVSETSLTISNLTAGVQYEVTVTAVAGDHHTVGQSVAVSQYTKPEEVRNLSVTNFTTSSVSLNWTEPEGNSSFYRVQWTDGKFSLTDNVSETSLTISNLTAGVQYEVTVTAVAGDHHTVGQSVAVSQYTKPEEVRNLSVTNFTTSSVSLNWTEPEGNSSFYRVQWTDGKFSLTDNVSETSLTISNLTAGVQYKVTVTAVAGDHQTVGQSVAVSQYTKPEEVRNLSVTNFTTSSVSLNWTEPEGNSSFYRVQWTDGKFSLTDNVSETSITISNLTAGVQYEVTVTAVAGDHHTVGQSVAVSQYTKPEEVRNLSVTNFTTSSVSLNWTKPEGNSSFYRVQWTDGKFSLTDNVSETSITISNLTAGVQYEVTVTAVAGDHHTVGQSVAVSQYTKPEEVRNLSVTNFTTSSVSLNWTEPEGNSSFYRVQWTDGKFSLTDNVSETSITISNLTAGVQYKVTVTAVAGDHQTVGQSVAVSQYTKPEEVRNLSVTNFTTSSVSLNWTEPEGNSSFYRVQWTDGKFSLTDNVSETSITISNLTAGVQYEVTVTAVAGDHHTVGQSVAVSQYTRPGIVLEPDTSQNTSSIYLNWDPPLGQAFKYRLEWHNGGALMTRHTTDTSAVLSELIPGTEYIITITAIAGDNKTEGEPYSFTSATKPEVIRDLSVTNFTTTSVSLKWAAPEGHISFYIVNWTSGAAINTEKTYMSNFTISDLTPGVKYNFTVSAVTNTTRRMLEGDSATLSQYTMPVKPESIAIKERGTSYLRINWTLPKGEADYYVVNISSITLMYSTSIKTANTTALFTDLRPGRMFDITVTAVAGFLTKESDHSSFATVPTPPGFININERTNSSLLLEWPTPDSMKGAPNISYHITYQREGGEVQNKGLTVNSTELSMLSSGSSYNITVETVGPQNLRSEVVRNSAFTLPNPVLNVVASPKSTTSVVVKWSYPEGAQSYYQYLIKICNAAGPSVNKTVVNNSIDVFDLEPGTRYNISVKTRAAPGSESTEEKTFTYTMPSAVTNLTVSEVSTTAIQLTWTKQSDYKTSYSYLVIALQNNTEILSGRIETETFTFSGLTPGELYTFYVYTVVERVNSTRENISSYTRPEVVSNITAIGDTATMSVSWQPATGGVNFYTVLLYRDQQLVENSTRLSNTAVNKTFWDLKPGVFYCVEVVTKSGPFENSTSICNATFPNPPGPIAVQSQTVESINFTWPFPEDMDYNHYNFNVSTFKGTFLIKDNWFLLAELLSGSPYNISIVTVGEKNYESTAVTAQNYTRPRSVTMLRPAEITTNSVTLEWEQPEKKSHYSYVVQVNNSLSSVSSELNYTATGLSSGSNYSFTVTTQTADGTQAAPVTISIYTWPYSVRYLEAQTLNTTTVRLNWTKPLEHKDDYRYRINTTGCGSQNTENVTATVVDISELTPGTECMFCVFVVAMNGIEGKSNCISQYTEPETVQPNISSQGSNSSILVSWTKPPGRVGYYEVYLYNSTSFILKDTLNSSRTSFLFEELSAGIIYKASVSTFSGPFNASSRVVTTATFPNPPGAIEVHTKTTSSIEIMWEEAPLMASASFSYQLTNISSGGYISTNNTRHTFDSLDSGTSYNISVATVGAMGFESEAVHIYLVTTRPLSVKSLMADMTGEDTITVKWERPDDYKDSYRYSLTWQRQNKIINNTTTETEFTIDNLIPGSNYSFSVITETSDGTQSEPATNSGCTNASPVKNISCKGPNEPNAKIILHWDKPSGQYSGFEVTINDRDTRNLTNTSCNHTVSNLNHNTEYTLTVETLSCGKPSTPVYHSCWTGITDPPIPSNYVSLSEVSDMEYNKFTVVIQEELLNNTNGQVTDVGVLVTDDPVAVLTGNASDLKNYLVKTYNKWRAKKTPVYLATVTSFQSRSGQNGLKIVVGDKSTWMGYTNGALDANGQYQYAIVLFTSLQYEDEIVDVNQSLLSVTNFYPVVVLPQNPAVIGIAVGVTLAIFCVLFIILIGFIIYWKRLSNKESSDIQIHSMRSVAVRVEDYEAYYKKQKADSNCGFAEEFEDLKVVGTGQSKTSALTLENKPKNRYNNVLPYDSSRVKLSIIHGSPYDDYINANYMPGYNSRKEFIAAQGPLPTTVSEFWRMIWEKNVQTLVMLTRCNEQGRVKCEQYWGSGTMHFENITVITTSEIPLEDWTIRDFDIKNVKTAETRSVRHFHFTAWPDHGVPETTELLISFRHLVREHMNQYSRHSPTVVHCSAGVGRTGTFIAIDRLIFQIERENIVDVYGIVHDLRMHRPLMVQTEDQYVFLNQCAMDIIRARTGTNVDLIYQNTAALSIYENVEPKKGFRKNNYRNA</sequence>
<feature type="chain" id="PRO_5044709878" description="protein-tyrosine-phosphatase" evidence="14">
    <location>
        <begin position="20"/>
        <end position="2749"/>
    </location>
</feature>
<protein>
    <recommendedName>
        <fullName evidence="2">protein-tyrosine-phosphatase</fullName>
        <ecNumber evidence="2">3.1.3.48</ecNumber>
    </recommendedName>
</protein>
<evidence type="ECO:0000259" key="17">
    <source>
        <dbReference type="PROSITE" id="PS50853"/>
    </source>
</evidence>
<dbReference type="InterPro" id="IPR050713">
    <property type="entry name" value="RTP_Phos/Ushers"/>
</dbReference>
<evidence type="ECO:0000256" key="11">
    <source>
        <dbReference type="ARBA" id="ARBA00025789"/>
    </source>
</evidence>
<evidence type="ECO:0000256" key="14">
    <source>
        <dbReference type="SAM" id="SignalP"/>
    </source>
</evidence>
<dbReference type="SMART" id="SM00060">
    <property type="entry name" value="FN3"/>
    <property type="match status" value="24"/>
</dbReference>
<feature type="domain" description="Tyrosine specific protein phosphatases" evidence="16">
    <location>
        <begin position="2628"/>
        <end position="2701"/>
    </location>
</feature>